<dbReference type="RefSeq" id="WP_007070614.1">
    <property type="nucleotide sequence ID" value="NZ_GG698602.1"/>
</dbReference>
<keyword evidence="2 7" id="KW-0813">Transport</keyword>
<dbReference type="AlphaFoldDB" id="C9LQ47"/>
<keyword evidence="5 7" id="KW-1133">Transmembrane helix</keyword>
<feature type="domain" description="ABC transmembrane type-1" evidence="8">
    <location>
        <begin position="77"/>
        <end position="266"/>
    </location>
</feature>
<evidence type="ECO:0000259" key="8">
    <source>
        <dbReference type="PROSITE" id="PS50928"/>
    </source>
</evidence>
<dbReference type="eggNOG" id="COG1173">
    <property type="taxonomic scope" value="Bacteria"/>
</dbReference>
<feature type="transmembrane region" description="Helical" evidence="7">
    <location>
        <begin position="81"/>
        <end position="106"/>
    </location>
</feature>
<dbReference type="PANTHER" id="PTHR43386:SF1">
    <property type="entry name" value="D,D-DIPEPTIDE TRANSPORT SYSTEM PERMEASE PROTEIN DDPC-RELATED"/>
    <property type="match status" value="1"/>
</dbReference>
<dbReference type="Proteomes" id="UP000004736">
    <property type="component" value="Unassembled WGS sequence"/>
</dbReference>
<accession>C9LQ47</accession>
<comment type="subcellular location">
    <subcellularLocation>
        <location evidence="1 7">Cell membrane</location>
        <topology evidence="1 7">Multi-pass membrane protein</topology>
    </subcellularLocation>
</comment>
<dbReference type="PANTHER" id="PTHR43386">
    <property type="entry name" value="OLIGOPEPTIDE TRANSPORT SYSTEM PERMEASE PROTEIN APPC"/>
    <property type="match status" value="1"/>
</dbReference>
<evidence type="ECO:0000256" key="4">
    <source>
        <dbReference type="ARBA" id="ARBA00022692"/>
    </source>
</evidence>
<gene>
    <name evidence="9" type="ORF">GCWU000321_01679</name>
</gene>
<dbReference type="GO" id="GO:0005886">
    <property type="term" value="C:plasma membrane"/>
    <property type="evidence" value="ECO:0007669"/>
    <property type="project" value="UniProtKB-SubCell"/>
</dbReference>
<dbReference type="Pfam" id="PF00528">
    <property type="entry name" value="BPD_transp_1"/>
    <property type="match status" value="1"/>
</dbReference>
<feature type="transmembrane region" description="Helical" evidence="7">
    <location>
        <begin position="248"/>
        <end position="269"/>
    </location>
</feature>
<dbReference type="PROSITE" id="PS50928">
    <property type="entry name" value="ABC_TM1"/>
    <property type="match status" value="1"/>
</dbReference>
<dbReference type="InterPro" id="IPR035906">
    <property type="entry name" value="MetI-like_sf"/>
</dbReference>
<evidence type="ECO:0000256" key="3">
    <source>
        <dbReference type="ARBA" id="ARBA00022475"/>
    </source>
</evidence>
<dbReference type="InterPro" id="IPR000515">
    <property type="entry name" value="MetI-like"/>
</dbReference>
<keyword evidence="4 7" id="KW-0812">Transmembrane</keyword>
<feature type="transmembrane region" description="Helical" evidence="7">
    <location>
        <begin position="186"/>
        <end position="212"/>
    </location>
</feature>
<evidence type="ECO:0000256" key="1">
    <source>
        <dbReference type="ARBA" id="ARBA00004651"/>
    </source>
</evidence>
<evidence type="ECO:0000313" key="9">
    <source>
        <dbReference type="EMBL" id="EEW97683.1"/>
    </source>
</evidence>
<evidence type="ECO:0000256" key="5">
    <source>
        <dbReference type="ARBA" id="ARBA00022989"/>
    </source>
</evidence>
<dbReference type="STRING" id="592028.GCWU000321_01679"/>
<comment type="caution">
    <text evidence="9">The sequence shown here is derived from an EMBL/GenBank/DDBJ whole genome shotgun (WGS) entry which is preliminary data.</text>
</comment>
<keyword evidence="10" id="KW-1185">Reference proteome</keyword>
<evidence type="ECO:0000256" key="6">
    <source>
        <dbReference type="ARBA" id="ARBA00023136"/>
    </source>
</evidence>
<dbReference type="OrthoDB" id="9797472at2"/>
<dbReference type="CDD" id="cd06261">
    <property type="entry name" value="TM_PBP2"/>
    <property type="match status" value="1"/>
</dbReference>
<name>C9LQ47_9FIRM</name>
<dbReference type="GO" id="GO:0055085">
    <property type="term" value="P:transmembrane transport"/>
    <property type="evidence" value="ECO:0007669"/>
    <property type="project" value="InterPro"/>
</dbReference>
<sequence>MGNIRFGLHREYPPFLICFLWVIVFFYFLVAIFEPFFLMHDPNAVDYTMKFAQPSIQYPFGCDQLGRCVYSRIIQGARISIGYAVLVVFISCIWGTFLGIISSYYGGKVDRLIDHVCNLFRAFPEIIVILILAGLGGKNIFFICAGMMIMHWVIYTRVVRELTADGKMKNMVYAARMAGNKTPRIWIKYIFPIAAPAVLSMLALDFAGSLLAMSGYSFLGLGVQPPQADWGTLIGEAQAVFISYPRLIFFPSISILGISLSVNMIGDWIQQRYQAGEM</sequence>
<evidence type="ECO:0000256" key="7">
    <source>
        <dbReference type="RuleBase" id="RU363032"/>
    </source>
</evidence>
<protein>
    <submittedName>
        <fullName evidence="9">ABC transporter, permease protein</fullName>
    </submittedName>
</protein>
<keyword evidence="3" id="KW-1003">Cell membrane</keyword>
<reference evidence="9" key="1">
    <citation type="submission" date="2009-09" db="EMBL/GenBank/DDBJ databases">
        <authorList>
            <person name="Weinstock G."/>
            <person name="Sodergren E."/>
            <person name="Clifton S."/>
            <person name="Fulton L."/>
            <person name="Fulton B."/>
            <person name="Courtney L."/>
            <person name="Fronick C."/>
            <person name="Harrison M."/>
            <person name="Strong C."/>
            <person name="Farmer C."/>
            <person name="Delahaunty K."/>
            <person name="Markovic C."/>
            <person name="Hall O."/>
            <person name="Minx P."/>
            <person name="Tomlinson C."/>
            <person name="Mitreva M."/>
            <person name="Nelson J."/>
            <person name="Hou S."/>
            <person name="Wollam A."/>
            <person name="Pepin K.H."/>
            <person name="Johnson M."/>
            <person name="Bhonagiri V."/>
            <person name="Nash W.E."/>
            <person name="Warren W."/>
            <person name="Chinwalla A."/>
            <person name="Mardis E.R."/>
            <person name="Wilson R.K."/>
        </authorList>
    </citation>
    <scope>NUCLEOTIDE SEQUENCE [LARGE SCALE GENOMIC DNA]</scope>
    <source>
        <strain evidence="9">DSM 15470</strain>
    </source>
</reference>
<feature type="transmembrane region" description="Helical" evidence="7">
    <location>
        <begin position="126"/>
        <end position="150"/>
    </location>
</feature>
<dbReference type="InterPro" id="IPR050366">
    <property type="entry name" value="BP-dependent_transpt_permease"/>
</dbReference>
<dbReference type="GeneID" id="78278207"/>
<proteinExistence type="inferred from homology"/>
<evidence type="ECO:0000313" key="10">
    <source>
        <dbReference type="Proteomes" id="UP000004736"/>
    </source>
</evidence>
<keyword evidence="6 7" id="KW-0472">Membrane</keyword>
<evidence type="ECO:0000256" key="2">
    <source>
        <dbReference type="ARBA" id="ARBA00022448"/>
    </source>
</evidence>
<dbReference type="SUPFAM" id="SSF161098">
    <property type="entry name" value="MetI-like"/>
    <property type="match status" value="1"/>
</dbReference>
<feature type="transmembrane region" description="Helical" evidence="7">
    <location>
        <begin position="12"/>
        <end position="33"/>
    </location>
</feature>
<comment type="similarity">
    <text evidence="7">Belongs to the binding-protein-dependent transport system permease family.</text>
</comment>
<organism evidence="9 10">
    <name type="scientific">Dialister invisus DSM 15470</name>
    <dbReference type="NCBI Taxonomy" id="592028"/>
    <lineage>
        <taxon>Bacteria</taxon>
        <taxon>Bacillati</taxon>
        <taxon>Bacillota</taxon>
        <taxon>Negativicutes</taxon>
        <taxon>Veillonellales</taxon>
        <taxon>Veillonellaceae</taxon>
        <taxon>Dialister</taxon>
    </lineage>
</organism>
<dbReference type="Gene3D" id="1.10.3720.10">
    <property type="entry name" value="MetI-like"/>
    <property type="match status" value="1"/>
</dbReference>
<dbReference type="EMBL" id="ACIM02000001">
    <property type="protein sequence ID" value="EEW97683.1"/>
    <property type="molecule type" value="Genomic_DNA"/>
</dbReference>
<dbReference type="HOGENOM" id="CLU_028518_5_3_9"/>